<evidence type="ECO:0000313" key="1">
    <source>
        <dbReference type="EMBL" id="MPM89634.1"/>
    </source>
</evidence>
<organism evidence="1">
    <name type="scientific">bioreactor metagenome</name>
    <dbReference type="NCBI Taxonomy" id="1076179"/>
    <lineage>
        <taxon>unclassified sequences</taxon>
        <taxon>metagenomes</taxon>
        <taxon>ecological metagenomes</taxon>
    </lineage>
</organism>
<dbReference type="Pfam" id="PF12974">
    <property type="entry name" value="Phosphonate-bd"/>
    <property type="match status" value="1"/>
</dbReference>
<dbReference type="PANTHER" id="PTHR30024:SF46">
    <property type="entry name" value="ABC TRANSPORTER, SUBSTRATE-BINDING LIPOPROTEIN"/>
    <property type="match status" value="1"/>
</dbReference>
<name>A0A645DJK4_9ZZZZ</name>
<sequence length="293" mass="30651">MGCAKAPAEPVNIAALKGPTGMGISYMMDDSAKYNVELQDAPDVVTGKFINGEIDIAAVPLNLAAVLYNKTEGNVVLLNLDTLGVLYIVENGETIHSLADLAGKTIYASGEGATPQYVLDYLLAQNGLTDQVKVEYVGEHTALAAMVASGEAQIALLPEPFVSAVMVKNPDVRVALDLNTAWEEASGTKLVMGVYIASRTFYNEHPDQVKAFLADYAASVEKVNTAADAAQKIADLGIVGSAAIAQQAIPRSYIVSITGDEAKTAASAVLNVLFTANPKSVGGKLPGDDLYAE</sequence>
<dbReference type="SUPFAM" id="SSF53850">
    <property type="entry name" value="Periplasmic binding protein-like II"/>
    <property type="match status" value="1"/>
</dbReference>
<gene>
    <name evidence="1" type="ORF">SDC9_136746</name>
</gene>
<reference evidence="1" key="1">
    <citation type="submission" date="2019-08" db="EMBL/GenBank/DDBJ databases">
        <authorList>
            <person name="Kucharzyk K."/>
            <person name="Murdoch R.W."/>
            <person name="Higgins S."/>
            <person name="Loffler F."/>
        </authorList>
    </citation>
    <scope>NUCLEOTIDE SEQUENCE</scope>
</reference>
<protein>
    <submittedName>
        <fullName evidence="1">Uncharacterized protein</fullName>
    </submittedName>
</protein>
<dbReference type="PANTHER" id="PTHR30024">
    <property type="entry name" value="ALIPHATIC SULFONATES-BINDING PROTEIN-RELATED"/>
    <property type="match status" value="1"/>
</dbReference>
<comment type="caution">
    <text evidence="1">The sequence shown here is derived from an EMBL/GenBank/DDBJ whole genome shotgun (WGS) entry which is preliminary data.</text>
</comment>
<accession>A0A645DJK4</accession>
<proteinExistence type="predicted"/>
<dbReference type="InterPro" id="IPR027024">
    <property type="entry name" value="UCP027386_ABC_sbc_TM0202"/>
</dbReference>
<dbReference type="PIRSF" id="PIRSF027386">
    <property type="entry name" value="UCP027386_ABC_sbc_TM0202"/>
    <property type="match status" value="1"/>
</dbReference>
<dbReference type="AlphaFoldDB" id="A0A645DJK4"/>
<dbReference type="EMBL" id="VSSQ01037037">
    <property type="protein sequence ID" value="MPM89634.1"/>
    <property type="molecule type" value="Genomic_DNA"/>
</dbReference>
<dbReference type="Gene3D" id="3.40.190.10">
    <property type="entry name" value="Periplasmic binding protein-like II"/>
    <property type="match status" value="2"/>
</dbReference>